<evidence type="ECO:0000313" key="2">
    <source>
        <dbReference type="Proteomes" id="UP000184604"/>
    </source>
</evidence>
<evidence type="ECO:0000313" key="1">
    <source>
        <dbReference type="EMBL" id="APM39753.1"/>
    </source>
</evidence>
<accession>A0A1L5F9V8</accession>
<organism evidence="1 2">
    <name type="scientific">Clostridium kluyveri</name>
    <dbReference type="NCBI Taxonomy" id="1534"/>
    <lineage>
        <taxon>Bacteria</taxon>
        <taxon>Bacillati</taxon>
        <taxon>Bacillota</taxon>
        <taxon>Clostridia</taxon>
        <taxon>Eubacteriales</taxon>
        <taxon>Clostridiaceae</taxon>
        <taxon>Clostridium</taxon>
    </lineage>
</organism>
<dbReference type="Proteomes" id="UP000184604">
    <property type="component" value="Chromosome"/>
</dbReference>
<proteinExistence type="predicted"/>
<dbReference type="AlphaFoldDB" id="A0A1L5F9V8"/>
<gene>
    <name evidence="1" type="ORF">BS101_13925</name>
</gene>
<name>A0A1L5F9V8_CLOKL</name>
<dbReference type="RefSeq" id="WP_073539368.1">
    <property type="nucleotide sequence ID" value="NZ_CP018335.1"/>
</dbReference>
<protein>
    <submittedName>
        <fullName evidence="1">Uncharacterized protein</fullName>
    </submittedName>
</protein>
<reference evidence="1 2" key="1">
    <citation type="submission" date="2016-12" db="EMBL/GenBank/DDBJ databases">
        <title>Complete genome sequence of Clostridium kluyveri JZZ isolated from the pit mud of a Chinese flavor liquor-making factory.</title>
        <authorList>
            <person name="Wang Y."/>
        </authorList>
    </citation>
    <scope>NUCLEOTIDE SEQUENCE [LARGE SCALE GENOMIC DNA]</scope>
    <source>
        <strain evidence="1 2">JZZ</strain>
    </source>
</reference>
<sequence>MFYYGKNAQFLIDREQLAFPIRAKYDEVDYPTIFAKPIKITTQTLESNANCIEMVKFKLPTLL</sequence>
<dbReference type="EMBL" id="CP018335">
    <property type="protein sequence ID" value="APM39753.1"/>
    <property type="molecule type" value="Genomic_DNA"/>
</dbReference>